<dbReference type="OrthoDB" id="9813495at2"/>
<dbReference type="AlphaFoldDB" id="U7QK35"/>
<name>U7QK35_9CYAN</name>
<accession>U7QK35</accession>
<keyword evidence="3" id="KW-1185">Reference proteome</keyword>
<gene>
    <name evidence="2" type="ORF">M595_1750</name>
</gene>
<evidence type="ECO:0000313" key="2">
    <source>
        <dbReference type="EMBL" id="ERT08253.1"/>
    </source>
</evidence>
<dbReference type="InterPro" id="IPR029044">
    <property type="entry name" value="Nucleotide-diphossugar_trans"/>
</dbReference>
<dbReference type="SUPFAM" id="SSF53448">
    <property type="entry name" value="Nucleotide-diphospho-sugar transferases"/>
    <property type="match status" value="1"/>
</dbReference>
<dbReference type="EMBL" id="AUZM01000012">
    <property type="protein sequence ID" value="ERT08253.1"/>
    <property type="molecule type" value="Genomic_DNA"/>
</dbReference>
<reference evidence="2 3" key="1">
    <citation type="journal article" date="2013" name="Front. Microbiol.">
        <title>Comparative genomic analyses of the cyanobacterium, Lyngbya aestuarii BL J, a powerful hydrogen producer.</title>
        <authorList>
            <person name="Kothari A."/>
            <person name="Vaughn M."/>
            <person name="Garcia-Pichel F."/>
        </authorList>
    </citation>
    <scope>NUCLEOTIDE SEQUENCE [LARGE SCALE GENOMIC DNA]</scope>
    <source>
        <strain evidence="2 3">BL J</strain>
    </source>
</reference>
<dbReference type="PANTHER" id="PTHR43179">
    <property type="entry name" value="RHAMNOSYLTRANSFERASE WBBL"/>
    <property type="match status" value="1"/>
</dbReference>
<dbReference type="PANTHER" id="PTHR43179:SF7">
    <property type="entry name" value="RHAMNOSYLTRANSFERASE WBBL"/>
    <property type="match status" value="1"/>
</dbReference>
<protein>
    <submittedName>
        <fullName evidence="2">Glycosyl transferase 2 family protein</fullName>
    </submittedName>
</protein>
<feature type="domain" description="Glycosyltransferase 2-like" evidence="1">
    <location>
        <begin position="5"/>
        <end position="123"/>
    </location>
</feature>
<evidence type="ECO:0000259" key="1">
    <source>
        <dbReference type="Pfam" id="PF00535"/>
    </source>
</evidence>
<dbReference type="GO" id="GO:0016740">
    <property type="term" value="F:transferase activity"/>
    <property type="evidence" value="ECO:0007669"/>
    <property type="project" value="UniProtKB-KW"/>
</dbReference>
<proteinExistence type="predicted"/>
<dbReference type="Pfam" id="PF00535">
    <property type="entry name" value="Glycos_transf_2"/>
    <property type="match status" value="1"/>
</dbReference>
<evidence type="ECO:0000313" key="3">
    <source>
        <dbReference type="Proteomes" id="UP000017127"/>
    </source>
</evidence>
<dbReference type="InterPro" id="IPR001173">
    <property type="entry name" value="Glyco_trans_2-like"/>
</dbReference>
<dbReference type="Gene3D" id="3.90.550.10">
    <property type="entry name" value="Spore Coat Polysaccharide Biosynthesis Protein SpsA, Chain A"/>
    <property type="match status" value="1"/>
</dbReference>
<dbReference type="RefSeq" id="WP_023065500.1">
    <property type="nucleotide sequence ID" value="NZ_AUZM01000012.1"/>
</dbReference>
<dbReference type="Proteomes" id="UP000017127">
    <property type="component" value="Unassembled WGS sequence"/>
</dbReference>
<organism evidence="2 3">
    <name type="scientific">Lyngbya aestuarii BL J</name>
    <dbReference type="NCBI Taxonomy" id="1348334"/>
    <lineage>
        <taxon>Bacteria</taxon>
        <taxon>Bacillati</taxon>
        <taxon>Cyanobacteriota</taxon>
        <taxon>Cyanophyceae</taxon>
        <taxon>Oscillatoriophycideae</taxon>
        <taxon>Oscillatoriales</taxon>
        <taxon>Microcoleaceae</taxon>
        <taxon>Lyngbya</taxon>
    </lineage>
</organism>
<sequence length="295" mass="33891">MIYWITVNYYSTSFIEQLINSISVQSDINYRVIIVNNSPDDSSIYACENESIIILDSPENIGFGQACNLGLNWVYQQNHQGIVWLINPDAYLQKESLKQVIEFFQRYPDISILGTVVEEPTGKVWFGGGEFNPTTGQIIALDAIPETPVVNSAYIPMKWVTGCSLLINLKLFSECPQFDSDYFLYYEDFDFCMRYGKQGHPVVMSSQIRVTHQPSSITNQNQPLKVQHSIYSYLLSLEKHSNFWVLGYRLLRITLVSLVSLVISSQVSHYKLRGVWLYCQRLHLIKIISKQTKSN</sequence>
<keyword evidence="2" id="KW-0808">Transferase</keyword>
<comment type="caution">
    <text evidence="2">The sequence shown here is derived from an EMBL/GenBank/DDBJ whole genome shotgun (WGS) entry which is preliminary data.</text>
</comment>